<reference evidence="1" key="2">
    <citation type="journal article" date="2019" name="IMA Fungus">
        <title>Genome sequencing and comparison of five Tilletia species to identify candidate genes for the detection of regulated species infecting wheat.</title>
        <authorList>
            <person name="Nguyen H.D.T."/>
            <person name="Sultana T."/>
            <person name="Kesanakurti P."/>
            <person name="Hambleton S."/>
        </authorList>
    </citation>
    <scope>NUCLEOTIDE SEQUENCE</scope>
    <source>
        <strain evidence="1">DAOMC 236416</strain>
    </source>
</reference>
<reference evidence="1" key="1">
    <citation type="submission" date="2016-04" db="EMBL/GenBank/DDBJ databases">
        <authorList>
            <person name="Nguyen H.D."/>
            <person name="Samba Siva P."/>
            <person name="Cullis J."/>
            <person name="Levesque C.A."/>
            <person name="Hambleton S."/>
        </authorList>
    </citation>
    <scope>NUCLEOTIDE SEQUENCE</scope>
    <source>
        <strain evidence="1">DAOMC 236416</strain>
    </source>
</reference>
<comment type="caution">
    <text evidence="1">The sequence shown here is derived from an EMBL/GenBank/DDBJ whole genome shotgun (WGS) entry which is preliminary data.</text>
</comment>
<proteinExistence type="predicted"/>
<name>A0A8T8SWL9_9BASI</name>
<dbReference type="Proteomes" id="UP000077521">
    <property type="component" value="Unassembled WGS sequence"/>
</dbReference>
<evidence type="ECO:0000313" key="1">
    <source>
        <dbReference type="EMBL" id="KAE8249718.1"/>
    </source>
</evidence>
<sequence>MLCRTSISRQVTETVLRRRYREHMAEQDVQVEEHATYELQVLVDGAMPNLRSIASQRWTKRVDVLTKY</sequence>
<organism evidence="1 2">
    <name type="scientific">Tilletia indica</name>
    <dbReference type="NCBI Taxonomy" id="43049"/>
    <lineage>
        <taxon>Eukaryota</taxon>
        <taxon>Fungi</taxon>
        <taxon>Dikarya</taxon>
        <taxon>Basidiomycota</taxon>
        <taxon>Ustilaginomycotina</taxon>
        <taxon>Exobasidiomycetes</taxon>
        <taxon>Tilletiales</taxon>
        <taxon>Tilletiaceae</taxon>
        <taxon>Tilletia</taxon>
    </lineage>
</organism>
<dbReference type="EMBL" id="LWDF02000372">
    <property type="protein sequence ID" value="KAE8249718.1"/>
    <property type="molecule type" value="Genomic_DNA"/>
</dbReference>
<keyword evidence="2" id="KW-1185">Reference proteome</keyword>
<protein>
    <submittedName>
        <fullName evidence="1">Uncharacterized protein</fullName>
    </submittedName>
</protein>
<dbReference type="AlphaFoldDB" id="A0A8T8SWL9"/>
<accession>A0A8T8SWL9</accession>
<gene>
    <name evidence="1" type="ORF">A4X13_0g5105</name>
</gene>
<evidence type="ECO:0000313" key="2">
    <source>
        <dbReference type="Proteomes" id="UP000077521"/>
    </source>
</evidence>